<accession>A0A2U8W8F3</accession>
<organism evidence="2 3">
    <name type="scientific">Methylobacterium durans</name>
    <dbReference type="NCBI Taxonomy" id="2202825"/>
    <lineage>
        <taxon>Bacteria</taxon>
        <taxon>Pseudomonadati</taxon>
        <taxon>Pseudomonadota</taxon>
        <taxon>Alphaproteobacteria</taxon>
        <taxon>Hyphomicrobiales</taxon>
        <taxon>Methylobacteriaceae</taxon>
        <taxon>Methylobacterium</taxon>
    </lineage>
</organism>
<feature type="region of interest" description="Disordered" evidence="1">
    <location>
        <begin position="52"/>
        <end position="83"/>
    </location>
</feature>
<protein>
    <submittedName>
        <fullName evidence="2">Uncharacterized protein</fullName>
    </submittedName>
</protein>
<gene>
    <name evidence="2" type="ORF">DK389_19700</name>
</gene>
<reference evidence="3" key="1">
    <citation type="submission" date="2018-05" db="EMBL/GenBank/DDBJ databases">
        <title>Complete Genome Sequence of Methylobacterium sp. 17SD2-17.</title>
        <authorList>
            <person name="Srinivasan S."/>
        </authorList>
    </citation>
    <scope>NUCLEOTIDE SEQUENCE [LARGE SCALE GENOMIC DNA]</scope>
    <source>
        <strain evidence="3">17SD2-17</strain>
    </source>
</reference>
<dbReference type="AlphaFoldDB" id="A0A2U8W8F3"/>
<evidence type="ECO:0000313" key="2">
    <source>
        <dbReference type="EMBL" id="AWN42309.1"/>
    </source>
</evidence>
<proteinExistence type="predicted"/>
<name>A0A2U8W8F3_9HYPH</name>
<dbReference type="KEGG" id="mets:DK389_19700"/>
<keyword evidence="3" id="KW-1185">Reference proteome</keyword>
<dbReference type="RefSeq" id="WP_109892062.1">
    <property type="nucleotide sequence ID" value="NZ_CP029550.1"/>
</dbReference>
<dbReference type="OrthoDB" id="7997399at2"/>
<dbReference type="EMBL" id="CP029550">
    <property type="protein sequence ID" value="AWN42309.1"/>
    <property type="molecule type" value="Genomic_DNA"/>
</dbReference>
<dbReference type="Proteomes" id="UP000245926">
    <property type="component" value="Chromosome"/>
</dbReference>
<evidence type="ECO:0000256" key="1">
    <source>
        <dbReference type="SAM" id="MobiDB-lite"/>
    </source>
</evidence>
<sequence>MAFFLGIGGPWIVLMILDLFWTKQSLELSHSERSRGWQQRLERLLRKREGRPVPVPVREPLPRSEDGDAQTSRSESYLFRKPA</sequence>
<evidence type="ECO:0000313" key="3">
    <source>
        <dbReference type="Proteomes" id="UP000245926"/>
    </source>
</evidence>